<dbReference type="EMBL" id="BMQD01000001">
    <property type="protein sequence ID" value="GGK47531.1"/>
    <property type="molecule type" value="Genomic_DNA"/>
</dbReference>
<sequence length="215" mass="22012">MCFEFEAHRPHASNSKHKRKAPLMKISILGSGNVGSALSSRLTAIGHEVVTADTSTGPERTAAQAAQADLVILAVPFAAVETLDPRVGASLAGKVVVDATNPLAPDFMSLTVGHTASGGERVAAALPGARVVKAFNTVFAGHLGEDGAGRFLPVAGDDEAAKKTVLDLGAQLGFDAVDAGPLANARYTEPAVELLIQLAYGRGMGDGIAFTLTRA</sequence>
<evidence type="ECO:0000313" key="4">
    <source>
        <dbReference type="Proteomes" id="UP000627984"/>
    </source>
</evidence>
<dbReference type="InterPro" id="IPR028939">
    <property type="entry name" value="P5C_Rdtase_cat_N"/>
</dbReference>
<name>A0AA37BBY3_9ACTN</name>
<feature type="domain" description="Pyrroline-5-carboxylate reductase catalytic N-terminal" evidence="2">
    <location>
        <begin position="25"/>
        <end position="102"/>
    </location>
</feature>
<reference evidence="3" key="1">
    <citation type="journal article" date="2014" name="Int. J. Syst. Evol. Microbiol.">
        <title>Complete genome sequence of Corynebacterium casei LMG S-19264T (=DSM 44701T), isolated from a smear-ripened cheese.</title>
        <authorList>
            <consortium name="US DOE Joint Genome Institute (JGI-PGF)"/>
            <person name="Walter F."/>
            <person name="Albersmeier A."/>
            <person name="Kalinowski J."/>
            <person name="Ruckert C."/>
        </authorList>
    </citation>
    <scope>NUCLEOTIDE SEQUENCE</scope>
    <source>
        <strain evidence="3">JCM 3093</strain>
    </source>
</reference>
<dbReference type="SUPFAM" id="SSF51735">
    <property type="entry name" value="NAD(P)-binding Rossmann-fold domains"/>
    <property type="match status" value="1"/>
</dbReference>
<comment type="caution">
    <text evidence="3">The sequence shown here is derived from an EMBL/GenBank/DDBJ whole genome shotgun (WGS) entry which is preliminary data.</text>
</comment>
<dbReference type="GO" id="GO:0016491">
    <property type="term" value="F:oxidoreductase activity"/>
    <property type="evidence" value="ECO:0007669"/>
    <property type="project" value="UniProtKB-KW"/>
</dbReference>
<evidence type="ECO:0000259" key="2">
    <source>
        <dbReference type="Pfam" id="PF03807"/>
    </source>
</evidence>
<dbReference type="InterPro" id="IPR036291">
    <property type="entry name" value="NAD(P)-bd_dom_sf"/>
</dbReference>
<reference evidence="3" key="2">
    <citation type="submission" date="2022-09" db="EMBL/GenBank/DDBJ databases">
        <authorList>
            <person name="Sun Q."/>
            <person name="Ohkuma M."/>
        </authorList>
    </citation>
    <scope>NUCLEOTIDE SEQUENCE</scope>
    <source>
        <strain evidence="3">JCM 3093</strain>
    </source>
</reference>
<protein>
    <submittedName>
        <fullName evidence="3">NADPH-dependent F420 reductase</fullName>
    </submittedName>
</protein>
<gene>
    <name evidence="3" type="ORF">GCM10010126_04060</name>
</gene>
<dbReference type="Pfam" id="PF03807">
    <property type="entry name" value="F420_oxidored"/>
    <property type="match status" value="1"/>
</dbReference>
<evidence type="ECO:0000256" key="1">
    <source>
        <dbReference type="ARBA" id="ARBA00023002"/>
    </source>
</evidence>
<evidence type="ECO:0000313" key="3">
    <source>
        <dbReference type="EMBL" id="GGK47531.1"/>
    </source>
</evidence>
<accession>A0AA37BBY3</accession>
<dbReference type="PANTHER" id="PTHR14239:SF10">
    <property type="entry name" value="REDUCTASE"/>
    <property type="match status" value="1"/>
</dbReference>
<keyword evidence="1" id="KW-0560">Oxidoreductase</keyword>
<dbReference type="PANTHER" id="PTHR14239">
    <property type="entry name" value="DUDULIN-RELATED"/>
    <property type="match status" value="1"/>
</dbReference>
<organism evidence="3 4">
    <name type="scientific">Planomonospora parontospora</name>
    <dbReference type="NCBI Taxonomy" id="58119"/>
    <lineage>
        <taxon>Bacteria</taxon>
        <taxon>Bacillati</taxon>
        <taxon>Actinomycetota</taxon>
        <taxon>Actinomycetes</taxon>
        <taxon>Streptosporangiales</taxon>
        <taxon>Streptosporangiaceae</taxon>
        <taxon>Planomonospora</taxon>
    </lineage>
</organism>
<dbReference type="InterPro" id="IPR051267">
    <property type="entry name" value="STEAP_metalloreductase"/>
</dbReference>
<proteinExistence type="predicted"/>
<dbReference type="AlphaFoldDB" id="A0AA37BBY3"/>
<dbReference type="Proteomes" id="UP000627984">
    <property type="component" value="Unassembled WGS sequence"/>
</dbReference>
<dbReference type="Gene3D" id="3.40.50.720">
    <property type="entry name" value="NAD(P)-binding Rossmann-like Domain"/>
    <property type="match status" value="1"/>
</dbReference>